<name>A0A1Q2HYC5_9CORY</name>
<dbReference type="AlphaFoldDB" id="A0A1Q2HYC5"/>
<dbReference type="PANTHER" id="PTHR35004:SF8">
    <property type="entry name" value="TRANSPOSASE RV3428C-RELATED"/>
    <property type="match status" value="1"/>
</dbReference>
<dbReference type="Proteomes" id="UP000217209">
    <property type="component" value="Chromosome"/>
</dbReference>
<reference evidence="3 4" key="1">
    <citation type="submission" date="2016-12" db="EMBL/GenBank/DDBJ databases">
        <authorList>
            <person name="Song W.-J."/>
            <person name="Kurnit D.M."/>
        </authorList>
    </citation>
    <scope>NUCLEOTIDE SEQUENCE [LARGE SCALE GENOMIC DNA]</scope>
    <source>
        <strain evidence="3 4">DSM 30827</strain>
    </source>
</reference>
<proteinExistence type="inferred from homology"/>
<gene>
    <name evidence="3" type="ORF">CGLAU_09140</name>
</gene>
<organism evidence="3 4">
    <name type="scientific">Corynebacterium glaucum</name>
    <dbReference type="NCBI Taxonomy" id="187491"/>
    <lineage>
        <taxon>Bacteria</taxon>
        <taxon>Bacillati</taxon>
        <taxon>Actinomycetota</taxon>
        <taxon>Actinomycetes</taxon>
        <taxon>Mycobacteriales</taxon>
        <taxon>Corynebacteriaceae</taxon>
        <taxon>Corynebacterium</taxon>
    </lineage>
</organism>
<comment type="similarity">
    <text evidence="1">Belongs to the transposase IS21/IS408/IS1162 family.</text>
</comment>
<evidence type="ECO:0000313" key="3">
    <source>
        <dbReference type="EMBL" id="AQQ15780.1"/>
    </source>
</evidence>
<dbReference type="GO" id="GO:0003676">
    <property type="term" value="F:nucleic acid binding"/>
    <property type="evidence" value="ECO:0007669"/>
    <property type="project" value="InterPro"/>
</dbReference>
<dbReference type="InterPro" id="IPR036397">
    <property type="entry name" value="RNaseH_sf"/>
</dbReference>
<evidence type="ECO:0000256" key="1">
    <source>
        <dbReference type="ARBA" id="ARBA00009277"/>
    </source>
</evidence>
<dbReference type="Pfam" id="PF22483">
    <property type="entry name" value="Mu-transpos_C_2"/>
    <property type="match status" value="1"/>
</dbReference>
<keyword evidence="4" id="KW-1185">Reference proteome</keyword>
<accession>A0A1Q2HYC5</accession>
<dbReference type="Pfam" id="PF13683">
    <property type="entry name" value="rve_3"/>
    <property type="match status" value="1"/>
</dbReference>
<dbReference type="PANTHER" id="PTHR35004">
    <property type="entry name" value="TRANSPOSASE RV3428C-RELATED"/>
    <property type="match status" value="1"/>
</dbReference>
<dbReference type="SUPFAM" id="SSF53098">
    <property type="entry name" value="Ribonuclease H-like"/>
    <property type="match status" value="1"/>
</dbReference>
<dbReference type="GO" id="GO:0015074">
    <property type="term" value="P:DNA integration"/>
    <property type="evidence" value="ECO:0007669"/>
    <property type="project" value="InterPro"/>
</dbReference>
<evidence type="ECO:0000259" key="2">
    <source>
        <dbReference type="PROSITE" id="PS50994"/>
    </source>
</evidence>
<dbReference type="InterPro" id="IPR012337">
    <property type="entry name" value="RNaseH-like_sf"/>
</dbReference>
<dbReference type="OrthoDB" id="3204032at2"/>
<dbReference type="KEGG" id="cgv:CGLAU_09140"/>
<sequence>MARIRPEYLPPDPVDTLDHLPGHEIQCDLTFAPGGLPDDTGLFRTLPVLVMVASHSRFAGARILPSRTTDDLLAGMWDLLEHTFSAVPTRLVWDREPGIGKARLRDPVTAFAGALGCKIVQTPPRDPESKGIVERTNGYLKTSFFPARRFTSPKDVQTQLDDWFTTVANVRTHAVLKTSPAEAFTTDRAGMRPLPPFTPTFGTRPAVRLPRNYYITVDTNHYSVDPAYVDRLVTVHTTLHQVIVNGPGGEAIATHQRIWAKGRTITDPAHQAAAKAMRQQRVTTPAPRTSFDIDIADLNVYDRLTSTPTTRTTA</sequence>
<dbReference type="PROSITE" id="PS50994">
    <property type="entry name" value="INTEGRASE"/>
    <property type="match status" value="1"/>
</dbReference>
<evidence type="ECO:0000313" key="4">
    <source>
        <dbReference type="Proteomes" id="UP000217209"/>
    </source>
</evidence>
<dbReference type="EMBL" id="CP019688">
    <property type="protein sequence ID" value="AQQ15780.1"/>
    <property type="molecule type" value="Genomic_DNA"/>
</dbReference>
<feature type="domain" description="Integrase catalytic" evidence="2">
    <location>
        <begin position="17"/>
        <end position="188"/>
    </location>
</feature>
<dbReference type="InterPro" id="IPR001584">
    <property type="entry name" value="Integrase_cat-core"/>
</dbReference>
<protein>
    <submittedName>
        <fullName evidence="3">Integrase core domain protein</fullName>
    </submittedName>
</protein>
<dbReference type="InterPro" id="IPR054353">
    <property type="entry name" value="IstA-like_C"/>
</dbReference>
<dbReference type="RefSeq" id="WP_157731316.1">
    <property type="nucleotide sequence ID" value="NZ_CP019688.1"/>
</dbReference>
<dbReference type="Gene3D" id="3.30.420.10">
    <property type="entry name" value="Ribonuclease H-like superfamily/Ribonuclease H"/>
    <property type="match status" value="1"/>
</dbReference>